<dbReference type="PATRIC" id="fig|2702.99.peg.867"/>
<dbReference type="PANTHER" id="PTHR43384">
    <property type="entry name" value="SEPTUM SITE-DETERMINING PROTEIN MIND HOMOLOG, CHLOROPLASTIC-RELATED"/>
    <property type="match status" value="1"/>
</dbReference>
<dbReference type="InterPro" id="IPR050625">
    <property type="entry name" value="ParA/MinD_ATPase"/>
</dbReference>
<dbReference type="GO" id="GO:0005524">
    <property type="term" value="F:ATP binding"/>
    <property type="evidence" value="ECO:0007669"/>
    <property type="project" value="UniProtKB-KW"/>
</dbReference>
<dbReference type="Gene3D" id="3.40.50.300">
    <property type="entry name" value="P-loop containing nucleotide triphosphate hydrolases"/>
    <property type="match status" value="1"/>
</dbReference>
<dbReference type="GO" id="GO:0005829">
    <property type="term" value="C:cytosol"/>
    <property type="evidence" value="ECO:0007669"/>
    <property type="project" value="TreeGrafter"/>
</dbReference>
<dbReference type="OrthoDB" id="3252838at2"/>
<dbReference type="GO" id="GO:0016887">
    <property type="term" value="F:ATP hydrolysis activity"/>
    <property type="evidence" value="ECO:0007669"/>
    <property type="project" value="TreeGrafter"/>
</dbReference>
<evidence type="ECO:0000313" key="4">
    <source>
        <dbReference type="Proteomes" id="UP000070558"/>
    </source>
</evidence>
<protein>
    <submittedName>
        <fullName evidence="3">Uncharacterized protein</fullName>
    </submittedName>
</protein>
<name>A0A133NP85_GARVA</name>
<dbReference type="GO" id="GO:0009898">
    <property type="term" value="C:cytoplasmic side of plasma membrane"/>
    <property type="evidence" value="ECO:0007669"/>
    <property type="project" value="TreeGrafter"/>
</dbReference>
<dbReference type="GO" id="GO:0051782">
    <property type="term" value="P:negative regulation of cell division"/>
    <property type="evidence" value="ECO:0007669"/>
    <property type="project" value="TreeGrafter"/>
</dbReference>
<dbReference type="SUPFAM" id="SSF52540">
    <property type="entry name" value="P-loop containing nucleoside triphosphate hydrolases"/>
    <property type="match status" value="1"/>
</dbReference>
<accession>A0A133NP85</accession>
<evidence type="ECO:0000313" key="3">
    <source>
        <dbReference type="EMBL" id="KXA18101.1"/>
    </source>
</evidence>
<dbReference type="EMBL" id="LRQA01000040">
    <property type="protein sequence ID" value="KXA18101.1"/>
    <property type="molecule type" value="Genomic_DNA"/>
</dbReference>
<reference evidence="3 4" key="1">
    <citation type="submission" date="2016-01" db="EMBL/GenBank/DDBJ databases">
        <authorList>
            <person name="Oliw E.H."/>
        </authorList>
    </citation>
    <scope>NUCLEOTIDE SEQUENCE [LARGE SCALE GENOMIC DNA]</scope>
    <source>
        <strain evidence="3 4">GED7760B</strain>
    </source>
</reference>
<evidence type="ECO:0000256" key="2">
    <source>
        <dbReference type="ARBA" id="ARBA00022840"/>
    </source>
</evidence>
<organism evidence="3 4">
    <name type="scientific">Gardnerella vaginalis</name>
    <dbReference type="NCBI Taxonomy" id="2702"/>
    <lineage>
        <taxon>Bacteria</taxon>
        <taxon>Bacillati</taxon>
        <taxon>Actinomycetota</taxon>
        <taxon>Actinomycetes</taxon>
        <taxon>Bifidobacteriales</taxon>
        <taxon>Bifidobacteriaceae</taxon>
        <taxon>Gardnerella</taxon>
    </lineage>
</organism>
<proteinExistence type="predicted"/>
<dbReference type="InterPro" id="IPR027417">
    <property type="entry name" value="P-loop_NTPase"/>
</dbReference>
<dbReference type="RefSeq" id="WP_060787049.1">
    <property type="nucleotide sequence ID" value="NZ_KQ956819.1"/>
</dbReference>
<keyword evidence="1" id="KW-0547">Nucleotide-binding</keyword>
<gene>
    <name evidence="3" type="ORF">HMPREF3216_00890</name>
</gene>
<keyword evidence="2" id="KW-0067">ATP-binding</keyword>
<dbReference type="PANTHER" id="PTHR43384:SF6">
    <property type="entry name" value="SEPTUM SITE-DETERMINING PROTEIN MIND HOMOLOG, CHLOROPLASTIC"/>
    <property type="match status" value="1"/>
</dbReference>
<comment type="caution">
    <text evidence="3">The sequence shown here is derived from an EMBL/GenBank/DDBJ whole genome shotgun (WGS) entry which is preliminary data.</text>
</comment>
<evidence type="ECO:0000256" key="1">
    <source>
        <dbReference type="ARBA" id="ARBA00022741"/>
    </source>
</evidence>
<sequence>MSNMNIDNYDAPSCVARALNTYPPQASALKNAINQAKQVNIVSQVNQANKSEDSTIIASFNRSSDFLASPAVSKDFGVINNRALQDNRDSGENCNNSNNRNNHVVQETIGSLNYSLKPFPKNVVIGSAANSGIGLSTTLALLASNIASKKYVVALIDADISNGGLDVLLGLEQDEGRRLQEVQAPLGRLDGYVLRCELLHWNNVDILAYSPWKNQEPKPWVIEAAIRGLAKACDVVIVDIGSGLSARKLLQDLPTLAEVPTIFAAELSVLGLARLRAHWRNLELDNKNYAKNLTSIVAGLNPRGLSSRFCPVEVGEACDYLLCNVEGPIGHDSKMYEDIIGGYGIRSVPKCAQATVGKITTWLLGNSRESGLMASTAQGNQSCKYGRFSKILGGKHGSTRY</sequence>
<dbReference type="Proteomes" id="UP000070558">
    <property type="component" value="Unassembled WGS sequence"/>
</dbReference>
<dbReference type="AlphaFoldDB" id="A0A133NP85"/>